<dbReference type="SUPFAM" id="SSF53335">
    <property type="entry name" value="S-adenosyl-L-methionine-dependent methyltransferases"/>
    <property type="match status" value="1"/>
</dbReference>
<dbReference type="Gene3D" id="3.60.10.10">
    <property type="entry name" value="Endonuclease/exonuclease/phosphatase"/>
    <property type="match status" value="1"/>
</dbReference>
<dbReference type="OrthoDB" id="440862at2759"/>
<name>A0A9P1BJ75_9DINO</name>
<accession>A0A9P1BJ75</accession>
<keyword evidence="1" id="KW-0489">Methyltransferase</keyword>
<reference evidence="4" key="1">
    <citation type="submission" date="2022-10" db="EMBL/GenBank/DDBJ databases">
        <authorList>
            <person name="Chen Y."/>
            <person name="Dougan E. K."/>
            <person name="Chan C."/>
            <person name="Rhodes N."/>
            <person name="Thang M."/>
        </authorList>
    </citation>
    <scope>NUCLEOTIDE SEQUENCE</scope>
</reference>
<evidence type="ECO:0000256" key="3">
    <source>
        <dbReference type="SAM" id="MobiDB-lite"/>
    </source>
</evidence>
<dbReference type="Gene3D" id="3.40.50.150">
    <property type="entry name" value="Vaccinia Virus protein VP39"/>
    <property type="match status" value="1"/>
</dbReference>
<evidence type="ECO:0008006" key="7">
    <source>
        <dbReference type="Google" id="ProtNLM"/>
    </source>
</evidence>
<sequence length="2392" mass="269411">MDTLLCEGSDGTWWTGLVMAQQGALSTVAHHQMVLWGGPSIEEDRKVAVYDARVAQNEGHYVLNFDMYTKVVYLPADEETDMMTFKEVTCGIGGIGYAGKFLGMRCLAMLDVNGMVCQTLEANGHLDIIQGDISDAQVRHQVHQCHRATRGWIFSGFPCQPLSTQGDMLGAQDHRADVFKNVVKLAWEQQAGGLLLECVPGALQASYIQHELQRLGWSLNMEIKQRLLHLHAIWPCRRSRWWALMIPTKYQLYDIGNLPSAEPYPDMNHIFARWPIWSDDVEAELQLSEDELTLFNNKAYGRDERHLRIDRPAPCILHSYGSVLRECPCGCRSKFSLRRLQRDGIRGYYVIGCNGKERYLHVAEAAYLCTLPPSIVFPHGPRDSLCLVGQCAAPLQALWMLGNFMEHIGCNVHGTALTALQNYQTYLFRDAHGIFAFENLKHATLLHGHPDEAPLSLLVAPGQKVEDWIHAEYKWQAPGHVLHLQDELGNLPAHHFIQRASIAGQYHMVNRPKKQRKTMKAENIRIAFLQIDGEEFTIQEGFFSVGTFVFEAARILNIDGSNQRFQDEHGNRVDLDSRIWENVMLMWPSLLQAEGAQTTGLPVGGLTDLCLDMAANILIMMAQKQRTHYWMPAALATEWCLQPDADVHFAHWALAALHGKLYMAIAHDRHWMLLECYHQYGVLHLRHMDGQEHSSKVDVLSFARRIGHLLSVSPCCVTKVQVFVQHSSQTCGTLAILHLGECLKLWTERNHPDEIQLHMNLVKNFPLGTILAFGKGMGQEDTDIIWPLRDILKARGVPEHRTEERARAAMDKIGKMKLKEALEARNPWQALKALGSMPKINFMFVKADELEVQIRQKAQSKFKVQASDKKVQVVKQKLEASDVAPDQLKLIDGTFALNNGGEVKQLAMQDVAAHRAGIAFAQVAEVMPFLREGKSISLDGLAVLTTSRIPPSEQGLLPVLNLRYPALYIPTQEPVLLEGSLVNLGDLTVIRKQEMDVIETPAIETGVLKLAQYRDEWPDSWETLTKAPLRTILQKHPAFTLCNGQKCGPGCAKYHAPVDVELDSVVLDVWARAWMTLRGRKVASEDAEIFHVLLRVPMTLMKPLQRLSGTMGLYIEPRQTEGKGADTGSTVVWIQNGSLPEAIHKLKITEHGIAVARFGSRYGVRVPTKDAEMIHTQLNPEVPFANFEVNKIYELRPLPHGTQKLGVLSMLKAWGWKARPLQPCKADSLGMGWLIGATDEPPAMIMATNTGDVMISLHRAHDGGDGGVTLTSSAKTQGHLRRQQKDLKGETQQTRSKAASASSYAGHAEPDPWNQHDPWQSWKGNKGDTAMDDEPMHAKAMVDSMEERVTQTVLSTTEERFQRLEVDLAEIKNQNQKHEQWFHDAGNATQRLQNQVGTLTTQMGQQQQDVAVLSQEIKSGFQLMESLLSKRQKVDDCLGEVDTHGNDNHTPAAYAGLGNGVNRSNVTASKAIELSFTDHFLHAVRLLSTAQEAQGGAPIPDAADGGDDLEMDEAFDLDHDNLHALQDYPGDQNWWIFRPDPDATGRQEVINMRVTAATTMEVIERQLIQIWPDLRPGRADWDIMTTYYAAFDAQSHPVHDGGTAFLVRAQADLGDGIFQRSVVLLSLRTWNLRNGHASTSSLRAFVLDSQGIISDLFQNVDFQGRCELTPCPVEHNGQIISPWRHGHPLSLADGDFLQLHAVSDVNGILHITGAQTGYGAPHFEELPGHFQQLTLQSMQDRGMEHDEIIMMVCKFQQSLTSWARDIYRFTNMQEVAKEQLAIFLPESDDVVFLRFLWRQRLDVYRLYYDITQYMLDDEEQDWSFVHIRHAASSHLDAHAQHLGIRLASHTSPYEQDALCLIEIRVQQDARGTSAFMVAEFKSRFLPLQMNEQDLFAIVNLDELCSIEECVVTVDHWYVPHGERVHVEEGSFLQVFVGSDESSEDELGNIVCMSDEQAGVRQVLATHEAFDILPMDSSSDHDLSMNTDAGFSHEQRALRRLRDTLVFLWNLWGNYFQVSAFHQQVRRLGEAEHPGPDMWIGTSNPSGLRGKEESYFELPVGVWGISENHLTHMNQRDANSTLRRLSHEHDRYLHLVHGAPVGPRTATSQAGTWAGVSTITDLPCRSLSIPWPNSEYALGRVQMLQLWFGPFQLEWPRSPTWPRAAEATETMLQHITQELVLSRTGPRFIVGDFNCKSHDSPSMMLWKSQGWVDVQEWAFQKHGRSHTLTSKNANILDYIFLSPELAQYLTCVDAWTLFADHTTIGACLNLPVRQVEQQVWQMPAYIPYDKVDMKLWHGTANCPLHNPVLSPDEAFRVFSHAFEDSFGGVIDAPGTVLPPSCKGRGQRTAPEKRPPQCPILKPSRPSEVQQSSCFLGRTVRKWFMQLRRMQSML</sequence>
<dbReference type="Pfam" id="PF00145">
    <property type="entry name" value="DNA_methylase"/>
    <property type="match status" value="1"/>
</dbReference>
<keyword evidence="6" id="KW-1185">Reference proteome</keyword>
<organism evidence="4">
    <name type="scientific">Cladocopium goreaui</name>
    <dbReference type="NCBI Taxonomy" id="2562237"/>
    <lineage>
        <taxon>Eukaryota</taxon>
        <taxon>Sar</taxon>
        <taxon>Alveolata</taxon>
        <taxon>Dinophyceae</taxon>
        <taxon>Suessiales</taxon>
        <taxon>Symbiodiniaceae</taxon>
        <taxon>Cladocopium</taxon>
    </lineage>
</organism>
<dbReference type="GO" id="GO:0032259">
    <property type="term" value="P:methylation"/>
    <property type="evidence" value="ECO:0007669"/>
    <property type="project" value="UniProtKB-KW"/>
</dbReference>
<protein>
    <recommendedName>
        <fullName evidence="7">DNA (cytosine-5-)-methyltransferase</fullName>
    </recommendedName>
</protein>
<dbReference type="InterPro" id="IPR001525">
    <property type="entry name" value="C5_MeTfrase"/>
</dbReference>
<evidence type="ECO:0000256" key="2">
    <source>
        <dbReference type="ARBA" id="ARBA00022679"/>
    </source>
</evidence>
<dbReference type="InterPro" id="IPR029063">
    <property type="entry name" value="SAM-dependent_MTases_sf"/>
</dbReference>
<dbReference type="EMBL" id="CAMXCT030000021">
    <property type="protein sequence ID" value="CAL4759893.1"/>
    <property type="molecule type" value="Genomic_DNA"/>
</dbReference>
<evidence type="ECO:0000313" key="5">
    <source>
        <dbReference type="EMBL" id="CAL1125956.1"/>
    </source>
</evidence>
<dbReference type="SUPFAM" id="SSF56219">
    <property type="entry name" value="DNase I-like"/>
    <property type="match status" value="1"/>
</dbReference>
<dbReference type="EMBL" id="CAMXCT010000021">
    <property type="protein sequence ID" value="CAI3972581.1"/>
    <property type="molecule type" value="Genomic_DNA"/>
</dbReference>
<dbReference type="GO" id="GO:0008168">
    <property type="term" value="F:methyltransferase activity"/>
    <property type="evidence" value="ECO:0007669"/>
    <property type="project" value="UniProtKB-KW"/>
</dbReference>
<comment type="caution">
    <text evidence="4">The sequence shown here is derived from an EMBL/GenBank/DDBJ whole genome shotgun (WGS) entry which is preliminary data.</text>
</comment>
<reference evidence="5" key="2">
    <citation type="submission" date="2024-04" db="EMBL/GenBank/DDBJ databases">
        <authorList>
            <person name="Chen Y."/>
            <person name="Shah S."/>
            <person name="Dougan E. K."/>
            <person name="Thang M."/>
            <person name="Chan C."/>
        </authorList>
    </citation>
    <scope>NUCLEOTIDE SEQUENCE [LARGE SCALE GENOMIC DNA]</scope>
</reference>
<evidence type="ECO:0000313" key="4">
    <source>
        <dbReference type="EMBL" id="CAI3972581.1"/>
    </source>
</evidence>
<dbReference type="Proteomes" id="UP001152797">
    <property type="component" value="Unassembled WGS sequence"/>
</dbReference>
<proteinExistence type="predicted"/>
<evidence type="ECO:0000313" key="6">
    <source>
        <dbReference type="Proteomes" id="UP001152797"/>
    </source>
</evidence>
<keyword evidence="2" id="KW-0808">Transferase</keyword>
<gene>
    <name evidence="4" type="ORF">C1SCF055_LOCUS1153</name>
</gene>
<dbReference type="EMBL" id="CAMXCT020000021">
    <property type="protein sequence ID" value="CAL1125956.1"/>
    <property type="molecule type" value="Genomic_DNA"/>
</dbReference>
<feature type="region of interest" description="Disordered" evidence="3">
    <location>
        <begin position="1265"/>
        <end position="1329"/>
    </location>
</feature>
<evidence type="ECO:0000256" key="1">
    <source>
        <dbReference type="ARBA" id="ARBA00022603"/>
    </source>
</evidence>
<dbReference type="InterPro" id="IPR036691">
    <property type="entry name" value="Endo/exonu/phosph_ase_sf"/>
</dbReference>
<feature type="compositionally biased region" description="Polar residues" evidence="3">
    <location>
        <begin position="1290"/>
        <end position="1303"/>
    </location>
</feature>